<evidence type="ECO:0000313" key="2">
    <source>
        <dbReference type="EMBL" id="MBW5421392.1"/>
    </source>
</evidence>
<name>A0ABS6YLE5_9ACTN</name>
<accession>A0ABS6YLE5</accession>
<sequence length="136" mass="14457">MIKWAGWLIVLFGALHTLGALTVEKAASHAGDWFSGALWEEDLSAMSAANSAYWLSLGSFGVPLVMVGLTVLWLDRRGITPPSFIAWTLALWTVVDAVVLAFTPWPVLLLAAVLLLAGARRAARPRCDAGTDAGAP</sequence>
<dbReference type="Pfam" id="PF20064">
    <property type="entry name" value="DUF6463"/>
    <property type="match status" value="1"/>
</dbReference>
<comment type="caution">
    <text evidence="2">The sequence shown here is derived from an EMBL/GenBank/DDBJ whole genome shotgun (WGS) entry which is preliminary data.</text>
</comment>
<keyword evidence="1" id="KW-0472">Membrane</keyword>
<feature type="transmembrane region" description="Helical" evidence="1">
    <location>
        <begin position="86"/>
        <end position="117"/>
    </location>
</feature>
<dbReference type="RefSeq" id="WP_219687908.1">
    <property type="nucleotide sequence ID" value="NZ_WMBF01000045.1"/>
</dbReference>
<evidence type="ECO:0000256" key="1">
    <source>
        <dbReference type="SAM" id="Phobius"/>
    </source>
</evidence>
<keyword evidence="3" id="KW-1185">Reference proteome</keyword>
<reference evidence="2 3" key="1">
    <citation type="submission" date="2019-11" db="EMBL/GenBank/DDBJ databases">
        <authorList>
            <person name="Ay H."/>
        </authorList>
    </citation>
    <scope>NUCLEOTIDE SEQUENCE [LARGE SCALE GENOMIC DNA]</scope>
    <source>
        <strain evidence="2 3">BG9H</strain>
    </source>
</reference>
<protein>
    <submittedName>
        <fullName evidence="2">Uncharacterized protein</fullName>
    </submittedName>
</protein>
<dbReference type="Proteomes" id="UP001197114">
    <property type="component" value="Unassembled WGS sequence"/>
</dbReference>
<keyword evidence="1" id="KW-1133">Transmembrane helix</keyword>
<proteinExistence type="predicted"/>
<gene>
    <name evidence="2" type="ORF">GKQ77_07400</name>
</gene>
<evidence type="ECO:0000313" key="3">
    <source>
        <dbReference type="Proteomes" id="UP001197114"/>
    </source>
</evidence>
<dbReference type="InterPro" id="IPR045590">
    <property type="entry name" value="DUF6463"/>
</dbReference>
<dbReference type="EMBL" id="WMBF01000045">
    <property type="protein sequence ID" value="MBW5421392.1"/>
    <property type="molecule type" value="Genomic_DNA"/>
</dbReference>
<keyword evidence="1" id="KW-0812">Transmembrane</keyword>
<feature type="transmembrane region" description="Helical" evidence="1">
    <location>
        <begin position="52"/>
        <end position="74"/>
    </location>
</feature>
<organism evidence="2 3">
    <name type="scientific">Streptomyces anatolicus</name>
    <dbReference type="NCBI Taxonomy" id="2675858"/>
    <lineage>
        <taxon>Bacteria</taxon>
        <taxon>Bacillati</taxon>
        <taxon>Actinomycetota</taxon>
        <taxon>Actinomycetes</taxon>
        <taxon>Kitasatosporales</taxon>
        <taxon>Streptomycetaceae</taxon>
        <taxon>Streptomyces</taxon>
    </lineage>
</organism>